<accession>A0A506UE74</accession>
<keyword evidence="4 7" id="KW-0812">Transmembrane</keyword>
<dbReference type="PANTHER" id="PTHR42775:SF1">
    <property type="entry name" value="PERMEASE RV2963-RELATED"/>
    <property type="match status" value="1"/>
</dbReference>
<evidence type="ECO:0000256" key="1">
    <source>
        <dbReference type="ARBA" id="ARBA00004651"/>
    </source>
</evidence>
<evidence type="ECO:0008006" key="10">
    <source>
        <dbReference type="Google" id="ProtNLM"/>
    </source>
</evidence>
<keyword evidence="9" id="KW-1185">Reference proteome</keyword>
<evidence type="ECO:0000313" key="9">
    <source>
        <dbReference type="Proteomes" id="UP000320314"/>
    </source>
</evidence>
<name>A0A506UE74_9HYPH</name>
<feature type="transmembrane region" description="Helical" evidence="7">
    <location>
        <begin position="87"/>
        <end position="111"/>
    </location>
</feature>
<dbReference type="PANTHER" id="PTHR42775">
    <property type="entry name" value="PERMEASE RV2963-RELATED"/>
    <property type="match status" value="1"/>
</dbReference>
<organism evidence="8 9">
    <name type="scientific">Pararhizobium mangrovi</name>
    <dbReference type="NCBI Taxonomy" id="2590452"/>
    <lineage>
        <taxon>Bacteria</taxon>
        <taxon>Pseudomonadati</taxon>
        <taxon>Pseudomonadota</taxon>
        <taxon>Alphaproteobacteria</taxon>
        <taxon>Hyphomicrobiales</taxon>
        <taxon>Rhizobiaceae</taxon>
        <taxon>Rhizobium/Agrobacterium group</taxon>
        <taxon>Pararhizobium</taxon>
    </lineage>
</organism>
<evidence type="ECO:0000256" key="4">
    <source>
        <dbReference type="ARBA" id="ARBA00022692"/>
    </source>
</evidence>
<comment type="similarity">
    <text evidence="2">Belongs to the UPF0718 family.</text>
</comment>
<evidence type="ECO:0000313" key="8">
    <source>
        <dbReference type="EMBL" id="TPW31918.1"/>
    </source>
</evidence>
<evidence type="ECO:0000256" key="5">
    <source>
        <dbReference type="ARBA" id="ARBA00022989"/>
    </source>
</evidence>
<evidence type="ECO:0000256" key="3">
    <source>
        <dbReference type="ARBA" id="ARBA00022475"/>
    </source>
</evidence>
<keyword evidence="6 7" id="KW-0472">Membrane</keyword>
<evidence type="ECO:0000256" key="6">
    <source>
        <dbReference type="ARBA" id="ARBA00023136"/>
    </source>
</evidence>
<proteinExistence type="inferred from homology"/>
<protein>
    <recommendedName>
        <fullName evidence="10">Permease</fullName>
    </recommendedName>
</protein>
<evidence type="ECO:0000256" key="2">
    <source>
        <dbReference type="ARBA" id="ARBA00006386"/>
    </source>
</evidence>
<feature type="transmembrane region" description="Helical" evidence="7">
    <location>
        <begin position="118"/>
        <end position="139"/>
    </location>
</feature>
<dbReference type="EMBL" id="VHLH01000003">
    <property type="protein sequence ID" value="TPW31918.1"/>
    <property type="molecule type" value="Genomic_DNA"/>
</dbReference>
<dbReference type="OrthoDB" id="9811980at2"/>
<feature type="transmembrane region" description="Helical" evidence="7">
    <location>
        <begin position="12"/>
        <end position="35"/>
    </location>
</feature>
<evidence type="ECO:0000256" key="7">
    <source>
        <dbReference type="SAM" id="Phobius"/>
    </source>
</evidence>
<feature type="transmembrane region" description="Helical" evidence="7">
    <location>
        <begin position="340"/>
        <end position="357"/>
    </location>
</feature>
<comment type="subcellular location">
    <subcellularLocation>
        <location evidence="1">Cell membrane</location>
        <topology evidence="1">Multi-pass membrane protein</topology>
    </subcellularLocation>
</comment>
<dbReference type="InterPro" id="IPR053166">
    <property type="entry name" value="UPF0718_permease"/>
</dbReference>
<gene>
    <name evidence="8" type="ORF">FJU11_02885</name>
</gene>
<dbReference type="Pfam" id="PF03773">
    <property type="entry name" value="ArsP_1"/>
    <property type="match status" value="1"/>
</dbReference>
<feature type="transmembrane region" description="Helical" evidence="7">
    <location>
        <begin position="258"/>
        <end position="282"/>
    </location>
</feature>
<dbReference type="Proteomes" id="UP000320314">
    <property type="component" value="Unassembled WGS sequence"/>
</dbReference>
<keyword evidence="3" id="KW-1003">Cell membrane</keyword>
<dbReference type="RefSeq" id="WP_141165514.1">
    <property type="nucleotide sequence ID" value="NZ_VHLH01000003.1"/>
</dbReference>
<dbReference type="InterPro" id="IPR005524">
    <property type="entry name" value="DUF318"/>
</dbReference>
<comment type="caution">
    <text evidence="8">The sequence shown here is derived from an EMBL/GenBank/DDBJ whole genome shotgun (WGS) entry which is preliminary data.</text>
</comment>
<dbReference type="AlphaFoldDB" id="A0A506UE74"/>
<feature type="transmembrane region" description="Helical" evidence="7">
    <location>
        <begin position="192"/>
        <end position="211"/>
    </location>
</feature>
<feature type="transmembrane region" description="Helical" evidence="7">
    <location>
        <begin position="232"/>
        <end position="252"/>
    </location>
</feature>
<keyword evidence="5 7" id="KW-1133">Transmembrane helix</keyword>
<sequence>MDFLQTLLHAAVFALGMAWKTLWTLVLGFTISSVIQSVVSTEAMRDALGRGGIRQISLATAMGAASSSCSYASAAIMRTLFKKGAALVNALAFMFASTNLVIELGIILLILMGWQFMVGEWVGGLVLIAIMAMIVRFTLSDKLVEAARNHEEAGGGHEHSAMLVEGETWWRRLTNPQARIRVAQNFTMEFSMLWKDLAIGFVVGGILTAFVPDRFWQALFLTDASPWLQAPANAVIGPVVAVFTFVCSIGNVPLAAVLFAGGASFGGVLAFLYADLIVLPLLDAYRRYLGWKMAAYMGIVFFVTMVIAGLIMELAFAALGIVPGHDTDIRQQLTTFAFDYTFWLNLVFGALGIYWWWTARRNPMHHHH</sequence>
<reference evidence="8 9" key="1">
    <citation type="submission" date="2019-06" db="EMBL/GenBank/DDBJ databases">
        <authorList>
            <person name="Li M."/>
        </authorList>
    </citation>
    <scope>NUCLEOTIDE SEQUENCE [LARGE SCALE GENOMIC DNA]</scope>
    <source>
        <strain evidence="8 9">BGMRC6574</strain>
    </source>
</reference>
<dbReference type="GO" id="GO:0005886">
    <property type="term" value="C:plasma membrane"/>
    <property type="evidence" value="ECO:0007669"/>
    <property type="project" value="UniProtKB-SubCell"/>
</dbReference>
<feature type="transmembrane region" description="Helical" evidence="7">
    <location>
        <begin position="294"/>
        <end position="320"/>
    </location>
</feature>